<dbReference type="EMBL" id="STGX01000006">
    <property type="protein sequence ID" value="THV29148.1"/>
    <property type="molecule type" value="Genomic_DNA"/>
</dbReference>
<dbReference type="SUPFAM" id="SSF51445">
    <property type="entry name" value="(Trans)glycosidases"/>
    <property type="match status" value="1"/>
</dbReference>
<comment type="caution">
    <text evidence="1">The sequence shown here is derived from an EMBL/GenBank/DDBJ whole genome shotgun (WGS) entry which is preliminary data.</text>
</comment>
<evidence type="ECO:0000313" key="2">
    <source>
        <dbReference type="Proteomes" id="UP000305792"/>
    </source>
</evidence>
<dbReference type="AlphaFoldDB" id="A0A4S8PFE2"/>
<reference evidence="1 2" key="1">
    <citation type="journal article" date="2018" name="Int. J. Syst. Evol. Microbiol.">
        <title>Glycomyces paridis sp. nov., isolated from the medicinal plant Paris polyphylla.</title>
        <authorList>
            <person name="Fang X.M."/>
            <person name="Bai J.L."/>
            <person name="Su J."/>
            <person name="Zhao L.L."/>
            <person name="Liu H.Y."/>
            <person name="Ma B.P."/>
            <person name="Zhang Y.Q."/>
            <person name="Yu L.Y."/>
        </authorList>
    </citation>
    <scope>NUCLEOTIDE SEQUENCE [LARGE SCALE GENOMIC DNA]</scope>
    <source>
        <strain evidence="1 2">CPCC 204357</strain>
    </source>
</reference>
<protein>
    <recommendedName>
        <fullName evidence="3">Sugar-binding cellulase-like protein</fullName>
    </recommendedName>
</protein>
<dbReference type="Proteomes" id="UP000305792">
    <property type="component" value="Unassembled WGS sequence"/>
</dbReference>
<dbReference type="Pfam" id="PF12876">
    <property type="entry name" value="Cellulase-like"/>
    <property type="match status" value="1"/>
</dbReference>
<gene>
    <name evidence="1" type="ORF">E9998_10450</name>
</gene>
<dbReference type="RefSeq" id="WP_136529641.1">
    <property type="nucleotide sequence ID" value="NZ_STGX01000006.1"/>
</dbReference>
<dbReference type="InterPro" id="IPR017853">
    <property type="entry name" value="GH"/>
</dbReference>
<accession>A0A4S8PFE2</accession>
<sequence length="418" mass="45820">MIPDHLPERLAISLWDFSWYVRIGPGEPFEDLDAAFAKAVDLGYNAVRICAMPFLLFKSGLDTTALRLGPIGGGYASRVRWYDVQAPTVIDARAHLLRFFQAADRHGVTVIASSWEYQQSPAFAEDPAWYEALHAVDPEDRLTVLGEAQADLVDFLAAHGLAHVIACVEPHNEVQAGYLTEGLPGAEDPVVELQGRLEAGIAAFAARHPGVLCAPNYAAVPIGSMRALPRNATALAVHPYVYGVLDDLVNEFALRGDPADFPQDRADAELLRPGAPRLADWAPPSEWKRRASIVGHAEIYVHDWCDPEKVDRWLYDRYGAHRLAMAARLHDWIDVAADHAKRLGVPLILGEGWVGYTPRDTRFEEGPVGARICRDAVAHAARTGAWGSVVCSNAAPHHAMWSDESLQRECNAVLLGKA</sequence>
<dbReference type="InterPro" id="IPR024778">
    <property type="entry name" value="Put_cellulase"/>
</dbReference>
<keyword evidence="2" id="KW-1185">Reference proteome</keyword>
<evidence type="ECO:0000313" key="1">
    <source>
        <dbReference type="EMBL" id="THV29148.1"/>
    </source>
</evidence>
<name>A0A4S8PFE2_9ACTN</name>
<evidence type="ECO:0008006" key="3">
    <source>
        <dbReference type="Google" id="ProtNLM"/>
    </source>
</evidence>
<proteinExistence type="predicted"/>
<organism evidence="1 2">
    <name type="scientific">Glycomyces paridis</name>
    <dbReference type="NCBI Taxonomy" id="2126555"/>
    <lineage>
        <taxon>Bacteria</taxon>
        <taxon>Bacillati</taxon>
        <taxon>Actinomycetota</taxon>
        <taxon>Actinomycetes</taxon>
        <taxon>Glycomycetales</taxon>
        <taxon>Glycomycetaceae</taxon>
        <taxon>Glycomyces</taxon>
    </lineage>
</organism>
<dbReference type="Gene3D" id="3.20.20.80">
    <property type="entry name" value="Glycosidases"/>
    <property type="match status" value="1"/>
</dbReference>
<dbReference type="OrthoDB" id="188932at2"/>